<organism evidence="1 2">
    <name type="scientific">Cafeteria roenbergensis virus (strain BV-PW1)</name>
    <name type="common">CroV</name>
    <dbReference type="NCBI Taxonomy" id="693272"/>
    <lineage>
        <taxon>Viruses</taxon>
        <taxon>Varidnaviria</taxon>
        <taxon>Bamfordvirae</taxon>
        <taxon>Nucleocytoviricota</taxon>
        <taxon>Megaviricetes</taxon>
        <taxon>Imitervirales</taxon>
        <taxon>Mimiviridae</taxon>
        <taxon>Aliimimivirinae</taxon>
        <taxon>Rheavirus</taxon>
        <taxon>Rheavirus sinusmexicani</taxon>
    </lineage>
</organism>
<name>E3T541_CROVB</name>
<protein>
    <recommendedName>
        <fullName evidence="3">Glycosyltransferase</fullName>
    </recommendedName>
</protein>
<evidence type="ECO:0008006" key="3">
    <source>
        <dbReference type="Google" id="ProtNLM"/>
    </source>
</evidence>
<sequence>MEYLPIITEINNININTNKILKIEDGYVLNKYKPKSNLTFYLKQLYKNNNNYIKLFNGINLKNSNFIDIDFNFCKHANLLDINLNNYELFEWLISSKGFYSGIIFHPNQLVNLYTNIEFYEDSHNNLLVKHNTKYYYLSDFSEMIYNRNLDSFLNDFKIIQFPVNYKSFEILIILFWGNNDIGTEILKKIKLFKFKYNLLIVKKTGINYNFNNKYFVIETNEYGNDIIPTIIGFNFANTFLNFNYILKLQTKSDIKWRNPLINFFLNKSKTDLINLLDNQEFICHPKFISKITSTLINKLFLQNLNWNDKSFPAGSIYFCKKHKFDNMIKFINYSSPHKYFIQTMYDTHYVLRGNSSVHFLERLVGINLDKHIFTTSSNYKKLTINQLKNIVFFLEQSKKEINKNIIKYTKVKKVIHPRPNLIYKNKLNQINKKIKYYQNVTHCYGWNRIITELKNNLDTKNILIIDNIEQFFNDNQTVKIDIPWIGFIHCPETVPIFLSNKYINLSNILNNKNFISSLNECSGIISFNTNICNQLSYKLPNINIYNFYHPISFPLDIINNYKFTTYKLPNLDNLVFLGQHLRKNYLMFKFIDNFNVSWLPGIKNDELNCRKKITEYEAIIKHINIDWNKIKIHYFENKNEYFEMLKKNIIILSFYACNANNSILDIISLKIPALIEKNTQVETYLGKDYPGYFEEKNLDNLLNNKIKLEEILNLSYQYLNNNHNYFLEKLSLNKFINSCKYIINGLNLSYIEMKNGNIFKFNDKNKIDLIEGLIDNKGTIIEYCGNKHLNVDSFKINNIILENNKVVGLIKYKNQNLYSI</sequence>
<gene>
    <name evidence="1" type="ORF">crov271</name>
</gene>
<keyword evidence="2" id="KW-1185">Reference proteome</keyword>
<evidence type="ECO:0000313" key="1">
    <source>
        <dbReference type="EMBL" id="ADO67304.1"/>
    </source>
</evidence>
<organismHost>
    <name type="scientific">Cafeteria roenbergensis</name>
    <name type="common">Marine flagellate</name>
    <dbReference type="NCBI Taxonomy" id="33653"/>
</organismHost>
<dbReference type="KEGG" id="vg:9887673"/>
<dbReference type="GeneID" id="9887673"/>
<dbReference type="EMBL" id="GU244497">
    <property type="protein sequence ID" value="ADO67304.1"/>
    <property type="molecule type" value="Genomic_DNA"/>
</dbReference>
<dbReference type="RefSeq" id="YP_003969903.1">
    <property type="nucleotide sequence ID" value="NC_014637.1"/>
</dbReference>
<reference evidence="1 2" key="1">
    <citation type="journal article" date="2010" name="Proc. Natl. Acad. Sci. U.S.A.">
        <title>Giant virus with a remarkable complement of genes infects marine zooplankton.</title>
        <authorList>
            <person name="Fischer M.G."/>
            <person name="Allen M.J."/>
            <person name="Wilson W.H."/>
            <person name="Suttle C.A."/>
        </authorList>
    </citation>
    <scope>NUCLEOTIDE SEQUENCE [LARGE SCALE GENOMIC DNA]</scope>
    <source>
        <strain evidence="1 2">BV-PW1</strain>
    </source>
</reference>
<proteinExistence type="predicted"/>
<dbReference type="Proteomes" id="UP000029781">
    <property type="component" value="Segment"/>
</dbReference>
<accession>E3T541</accession>
<evidence type="ECO:0000313" key="2">
    <source>
        <dbReference type="Proteomes" id="UP000029781"/>
    </source>
</evidence>